<evidence type="ECO:0000313" key="2">
    <source>
        <dbReference type="Proteomes" id="UP000676853"/>
    </source>
</evidence>
<organism evidence="1 2">
    <name type="scientific">Tsukamurella paurometabola</name>
    <name type="common">Corynebacterium paurometabolum</name>
    <dbReference type="NCBI Taxonomy" id="2061"/>
    <lineage>
        <taxon>Bacteria</taxon>
        <taxon>Bacillati</taxon>
        <taxon>Actinomycetota</taxon>
        <taxon>Actinomycetes</taxon>
        <taxon>Mycobacteriales</taxon>
        <taxon>Tsukamurellaceae</taxon>
        <taxon>Tsukamurella</taxon>
    </lineage>
</organism>
<name>A0ABS5NK70_TSUPA</name>
<gene>
    <name evidence="1" type="ORF">KFZ73_26120</name>
</gene>
<dbReference type="Proteomes" id="UP000676853">
    <property type="component" value="Unassembled WGS sequence"/>
</dbReference>
<protein>
    <submittedName>
        <fullName evidence="1">Uncharacterized protein</fullName>
    </submittedName>
</protein>
<proteinExistence type="predicted"/>
<keyword evidence="2" id="KW-1185">Reference proteome</keyword>
<feature type="non-terminal residue" evidence="1">
    <location>
        <position position="65"/>
    </location>
</feature>
<dbReference type="RefSeq" id="WP_212555632.1">
    <property type="nucleotide sequence ID" value="NZ_JAGXOE010000381.1"/>
</dbReference>
<sequence>MKVVDTGVRSISLCPICRDIDLRYIPAKQPERDSLMGGVHAVVHVSAARVKPRPRTIAARVISRA</sequence>
<accession>A0ABS5NK70</accession>
<evidence type="ECO:0000313" key="1">
    <source>
        <dbReference type="EMBL" id="MBS4104694.1"/>
    </source>
</evidence>
<comment type="caution">
    <text evidence="1">The sequence shown here is derived from an EMBL/GenBank/DDBJ whole genome shotgun (WGS) entry which is preliminary data.</text>
</comment>
<dbReference type="EMBL" id="JAGXOE010000381">
    <property type="protein sequence ID" value="MBS4104694.1"/>
    <property type="molecule type" value="Genomic_DNA"/>
</dbReference>
<reference evidence="1 2" key="1">
    <citation type="submission" date="2021-04" db="EMBL/GenBank/DDBJ databases">
        <title>Whole genome sequence analysis of a thiophenic sulfur metabolizing bacteria.</title>
        <authorList>
            <person name="Akhtar N."/>
            <person name="Akram J."/>
            <person name="Aslam A."/>
        </authorList>
    </citation>
    <scope>NUCLEOTIDE SEQUENCE [LARGE SCALE GENOMIC DNA]</scope>
    <source>
        <strain evidence="1 2">3OW</strain>
    </source>
</reference>